<keyword evidence="2 6" id="KW-0371">Homeobox</keyword>
<evidence type="ECO:0000256" key="4">
    <source>
        <dbReference type="SAM" id="MobiDB-lite"/>
    </source>
</evidence>
<dbReference type="PANTHER" id="PTHR47465">
    <property type="entry name" value="MCG113260-RELATED-RELATED"/>
    <property type="match status" value="1"/>
</dbReference>
<evidence type="ECO:0000256" key="3">
    <source>
        <dbReference type="ARBA" id="ARBA00023242"/>
    </source>
</evidence>
<name>A0A6J0AWU1_VICPA</name>
<keyword evidence="5" id="KW-1185">Reference proteome</keyword>
<dbReference type="RefSeq" id="XP_015104700.1">
    <property type="nucleotide sequence ID" value="XM_015249214.3"/>
</dbReference>
<evidence type="ECO:0000256" key="2">
    <source>
        <dbReference type="ARBA" id="ARBA00023155"/>
    </source>
</evidence>
<evidence type="ECO:0000313" key="5">
    <source>
        <dbReference type="Proteomes" id="UP001652581"/>
    </source>
</evidence>
<feature type="compositionally biased region" description="Basic and acidic residues" evidence="4">
    <location>
        <begin position="1"/>
        <end position="12"/>
    </location>
</feature>
<dbReference type="OrthoDB" id="9573426at2759"/>
<dbReference type="GeneID" id="102545773"/>
<sequence>MEPPPRRSHEDAGYLSLGVEELQEEPHDTKPTAATSVIVTGKAVKEDPRPEPEQGAAAAEQGHVGAGAPGLMDDETQKGGGGGGEESPQQEQELAHAATEDPEREGSQLFFPCNPYGWVQLKDLERIFQRSQYPDVFARTDVTIRMDVTEAEGQVSKPEKNNLPE</sequence>
<organism evidence="5 6">
    <name type="scientific">Vicugna pacos</name>
    <name type="common">Alpaca</name>
    <name type="synonym">Lama pacos</name>
    <dbReference type="NCBI Taxonomy" id="30538"/>
    <lineage>
        <taxon>Eukaryota</taxon>
        <taxon>Metazoa</taxon>
        <taxon>Chordata</taxon>
        <taxon>Craniata</taxon>
        <taxon>Vertebrata</taxon>
        <taxon>Euteleostomi</taxon>
        <taxon>Mammalia</taxon>
        <taxon>Eutheria</taxon>
        <taxon>Laurasiatheria</taxon>
        <taxon>Artiodactyla</taxon>
        <taxon>Tylopoda</taxon>
        <taxon>Camelidae</taxon>
        <taxon>Vicugna</taxon>
    </lineage>
</organism>
<dbReference type="AlphaFoldDB" id="A0A6J0AWU1"/>
<feature type="compositionally biased region" description="Basic and acidic residues" evidence="4">
    <location>
        <begin position="43"/>
        <end position="52"/>
    </location>
</feature>
<feature type="compositionally biased region" description="Low complexity" evidence="4">
    <location>
        <begin position="53"/>
        <end position="63"/>
    </location>
</feature>
<dbReference type="InParanoid" id="A0A6J0AWU1"/>
<protein>
    <submittedName>
        <fullName evidence="6">Rhox homeobox family member 1</fullName>
    </submittedName>
</protein>
<reference evidence="6" key="1">
    <citation type="submission" date="2025-08" db="UniProtKB">
        <authorList>
            <consortium name="RefSeq"/>
        </authorList>
    </citation>
    <scope>IDENTIFICATION</scope>
</reference>
<feature type="region of interest" description="Disordered" evidence="4">
    <location>
        <begin position="1"/>
        <end position="109"/>
    </location>
</feature>
<proteinExistence type="predicted"/>
<keyword evidence="1 6" id="KW-0238">DNA-binding</keyword>
<dbReference type="Gene3D" id="1.10.10.60">
    <property type="entry name" value="Homeodomain-like"/>
    <property type="match status" value="1"/>
</dbReference>
<evidence type="ECO:0000256" key="1">
    <source>
        <dbReference type="ARBA" id="ARBA00023125"/>
    </source>
</evidence>
<gene>
    <name evidence="6" type="primary">LOC102545773</name>
</gene>
<evidence type="ECO:0000313" key="6">
    <source>
        <dbReference type="RefSeq" id="XP_015104700.1"/>
    </source>
</evidence>
<dbReference type="InterPro" id="IPR001356">
    <property type="entry name" value="HD"/>
</dbReference>
<dbReference type="KEGG" id="vpc:102545773"/>
<dbReference type="GO" id="GO:0003677">
    <property type="term" value="F:DNA binding"/>
    <property type="evidence" value="ECO:0007669"/>
    <property type="project" value="UniProtKB-KW"/>
</dbReference>
<keyword evidence="3" id="KW-0539">Nucleus</keyword>
<dbReference type="Proteomes" id="UP001652581">
    <property type="component" value="Chromosome X"/>
</dbReference>
<accession>A0A6J0AWU1</accession>
<dbReference type="CDD" id="cd00086">
    <property type="entry name" value="homeodomain"/>
    <property type="match status" value="1"/>
</dbReference>